<dbReference type="GO" id="GO:0000159">
    <property type="term" value="C:protein phosphatase type 2A complex"/>
    <property type="evidence" value="ECO:0007669"/>
    <property type="project" value="TreeGrafter"/>
</dbReference>
<evidence type="ECO:0000256" key="2">
    <source>
        <dbReference type="RuleBase" id="RU361210"/>
    </source>
</evidence>
<dbReference type="GO" id="GO:0003755">
    <property type="term" value="F:peptidyl-prolyl cis-trans isomerase activity"/>
    <property type="evidence" value="ECO:0007669"/>
    <property type="project" value="UniProtKB-KW"/>
</dbReference>
<keyword evidence="2" id="KW-0413">Isomerase</keyword>
<dbReference type="InterPro" id="IPR037218">
    <property type="entry name" value="PTPA_sf"/>
</dbReference>
<evidence type="ECO:0000256" key="1">
    <source>
        <dbReference type="ARBA" id="ARBA00011019"/>
    </source>
</evidence>
<dbReference type="SUPFAM" id="SSF140984">
    <property type="entry name" value="PTPA-like"/>
    <property type="match status" value="1"/>
</dbReference>
<keyword evidence="4" id="KW-1185">Reference proteome</keyword>
<comment type="caution">
    <text evidence="3">The sequence shown here is derived from an EMBL/GenBank/DDBJ whole genome shotgun (WGS) entry which is preliminary data.</text>
</comment>
<evidence type="ECO:0000313" key="3">
    <source>
        <dbReference type="EMBL" id="RCK66478.1"/>
    </source>
</evidence>
<evidence type="ECO:0000313" key="4">
    <source>
        <dbReference type="Proteomes" id="UP000253472"/>
    </source>
</evidence>
<dbReference type="InterPro" id="IPR004327">
    <property type="entry name" value="Phstyr_phstse_ac"/>
</dbReference>
<dbReference type="OrthoDB" id="16120at2759"/>
<dbReference type="GO" id="GO:0007052">
    <property type="term" value="P:mitotic spindle organization"/>
    <property type="evidence" value="ECO:0007669"/>
    <property type="project" value="TreeGrafter"/>
</dbReference>
<name>A0A367YKX6_9ASCO</name>
<proteinExistence type="inferred from homology"/>
<comment type="similarity">
    <text evidence="1 2">Belongs to the PTPA-type PPIase family.</text>
</comment>
<gene>
    <name evidence="3" type="primary">RRD1</name>
    <name evidence="3" type="ORF">Cantr_02217</name>
</gene>
<comment type="subcellular location">
    <subcellularLocation>
        <location evidence="2">Cytoplasm</location>
    </subcellularLocation>
</comment>
<dbReference type="GO" id="GO:0005634">
    <property type="term" value="C:nucleus"/>
    <property type="evidence" value="ECO:0007669"/>
    <property type="project" value="TreeGrafter"/>
</dbReference>
<comment type="function">
    <text evidence="2">PPIases accelerate the folding of proteins. It catalyzes the cis-trans isomerization of proline imidic peptide bonds in oligopeptides.</text>
</comment>
<dbReference type="AlphaFoldDB" id="A0A367YKX6"/>
<dbReference type="Pfam" id="PF03095">
    <property type="entry name" value="PTPA"/>
    <property type="match status" value="1"/>
</dbReference>
<dbReference type="PANTHER" id="PTHR10012:SF0">
    <property type="entry name" value="SERINE_THREONINE-PROTEIN PHOSPHATASE 2A ACTIVATOR"/>
    <property type="match status" value="1"/>
</dbReference>
<dbReference type="PANTHER" id="PTHR10012">
    <property type="entry name" value="SERINE/THREONINE-PROTEIN PHOSPHATASE 2A REGULATORY SUBUNIT B"/>
    <property type="match status" value="1"/>
</dbReference>
<dbReference type="STRING" id="5486.A0A367YKX6"/>
<dbReference type="GO" id="GO:0008160">
    <property type="term" value="F:protein tyrosine phosphatase activator activity"/>
    <property type="evidence" value="ECO:0007669"/>
    <property type="project" value="TreeGrafter"/>
</dbReference>
<keyword evidence="2" id="KW-0963">Cytoplasm</keyword>
<organism evidence="3 4">
    <name type="scientific">Candida viswanathii</name>
    <dbReference type="NCBI Taxonomy" id="5486"/>
    <lineage>
        <taxon>Eukaryota</taxon>
        <taxon>Fungi</taxon>
        <taxon>Dikarya</taxon>
        <taxon>Ascomycota</taxon>
        <taxon>Saccharomycotina</taxon>
        <taxon>Pichiomycetes</taxon>
        <taxon>Debaryomycetaceae</taxon>
        <taxon>Candida/Lodderomyces clade</taxon>
        <taxon>Candida</taxon>
    </lineage>
</organism>
<comment type="catalytic activity">
    <reaction evidence="2">
        <text>[protein]-peptidylproline (omega=180) = [protein]-peptidylproline (omega=0)</text>
        <dbReference type="Rhea" id="RHEA:16237"/>
        <dbReference type="Rhea" id="RHEA-COMP:10747"/>
        <dbReference type="Rhea" id="RHEA-COMP:10748"/>
        <dbReference type="ChEBI" id="CHEBI:83833"/>
        <dbReference type="ChEBI" id="CHEBI:83834"/>
        <dbReference type="EC" id="5.2.1.8"/>
    </reaction>
</comment>
<protein>
    <recommendedName>
        <fullName evidence="2">Serine/threonine-protein phosphatase 2A activator</fullName>
        <ecNumber evidence="2">5.2.1.8</ecNumber>
    </recommendedName>
    <alternativeName>
        <fullName evidence="2">Phosphotyrosyl phosphatase activator</fullName>
    </alternativeName>
</protein>
<reference evidence="3 4" key="1">
    <citation type="submission" date="2018-06" db="EMBL/GenBank/DDBJ databases">
        <title>Whole genome sequencing of Candida tropicalis (genome annotated by CSBL at Korea University).</title>
        <authorList>
            <person name="Ahn J."/>
        </authorList>
    </citation>
    <scope>NUCLEOTIDE SEQUENCE [LARGE SCALE GENOMIC DNA]</scope>
    <source>
        <strain evidence="3 4">ATCC 20962</strain>
    </source>
</reference>
<dbReference type="EMBL" id="QLNQ01000014">
    <property type="protein sequence ID" value="RCK66478.1"/>
    <property type="molecule type" value="Genomic_DNA"/>
</dbReference>
<dbReference type="GO" id="GO:0005737">
    <property type="term" value="C:cytoplasm"/>
    <property type="evidence" value="ECO:0007669"/>
    <property type="project" value="UniProtKB-SubCell"/>
</dbReference>
<sequence>MSWTTPTKKINVPGDVARFKQSEACRKLQSGISEIVQLVQGLQVPAGGLDAAIVTRGDVPAQPKIELNGNCGKLVEIFDQLSRAIDETPPVHESSRFGNRAYREWLEKSDGIIERGLLQLEYAGDEGLAKEVGYYIFNSMGNSTRLDLGQVTN</sequence>
<accession>A0A367YKX6</accession>
<keyword evidence="2" id="KW-0697">Rotamase</keyword>
<dbReference type="Proteomes" id="UP000253472">
    <property type="component" value="Unassembled WGS sequence"/>
</dbReference>
<dbReference type="EC" id="5.2.1.8" evidence="2"/>